<keyword evidence="2 4" id="KW-0560">Oxidoreductase</keyword>
<evidence type="ECO:0000259" key="5">
    <source>
        <dbReference type="Pfam" id="PF00389"/>
    </source>
</evidence>
<sequence length="333" mass="35936">MHRVYKIDGSPIAVDQATMKGFEELGVSVEVRPCATEAEIITNCRDADGLVVMTEPITRTVLEALPHLKVIARPGVGVDSIDITAATELGVQVTNVPDGNYTDVATHALALILNGIRRLKDFEADVRAHGWNGQEIGRTIRRPSELTLGIIGFGRSGKRLAEMAAPIGFSTRANSPRTNPEQIWAVGAESMDFDELISTSDIVSLHVPLTDQTRNLIDKDALGRFKKGSFLVNVSRGGIIDEAALAEAVGSGHLAGAALDVFAQEPLHETSPLRSQPAITLTPHIAYLSADSLQEVSTTAFADIARLLKGQQVAHPVNTPQTNSFRWRQDEPR</sequence>
<organism evidence="7">
    <name type="scientific">Arthrobacter sp. K5</name>
    <dbReference type="NCBI Taxonomy" id="2839623"/>
    <lineage>
        <taxon>Bacteria</taxon>
        <taxon>Bacillati</taxon>
        <taxon>Actinomycetota</taxon>
        <taxon>Actinomycetes</taxon>
        <taxon>Micrococcales</taxon>
        <taxon>Micrococcaceae</taxon>
        <taxon>Arthrobacter</taxon>
    </lineage>
</organism>
<dbReference type="GO" id="GO:0051287">
    <property type="term" value="F:NAD binding"/>
    <property type="evidence" value="ECO:0007669"/>
    <property type="project" value="InterPro"/>
</dbReference>
<reference evidence="7" key="1">
    <citation type="submission" date="2024-06" db="EMBL/GenBank/DDBJ databases">
        <title>Biodegradation of dimethachlon by Arthrobacter sp. K5: mechanistic insights and ecological implications.</title>
        <authorList>
            <person name="Hu S."/>
            <person name="Lu P."/>
        </authorList>
    </citation>
    <scope>NUCLEOTIDE SEQUENCE</scope>
    <source>
        <strain evidence="7">K5</strain>
    </source>
</reference>
<feature type="domain" description="D-isomer specific 2-hydroxyacid dehydrogenase catalytic" evidence="5">
    <location>
        <begin position="14"/>
        <end position="318"/>
    </location>
</feature>
<evidence type="ECO:0000256" key="2">
    <source>
        <dbReference type="ARBA" id="ARBA00023002"/>
    </source>
</evidence>
<dbReference type="PROSITE" id="PS00670">
    <property type="entry name" value="D_2_HYDROXYACID_DH_2"/>
    <property type="match status" value="1"/>
</dbReference>
<evidence type="ECO:0000256" key="1">
    <source>
        <dbReference type="ARBA" id="ARBA00005854"/>
    </source>
</evidence>
<protein>
    <submittedName>
        <fullName evidence="7">C-terminal binding protein</fullName>
    </submittedName>
</protein>
<dbReference type="GO" id="GO:0003714">
    <property type="term" value="F:transcription corepressor activity"/>
    <property type="evidence" value="ECO:0007669"/>
    <property type="project" value="InterPro"/>
</dbReference>
<dbReference type="PANTHER" id="PTHR42789:SF1">
    <property type="entry name" value="D-ISOMER SPECIFIC 2-HYDROXYACID DEHYDROGENASE FAMILY PROTEIN (AFU_ORTHOLOGUE AFUA_6G10090)"/>
    <property type="match status" value="1"/>
</dbReference>
<gene>
    <name evidence="7" type="ORF">ABRP34_14455</name>
</gene>
<evidence type="ECO:0000256" key="4">
    <source>
        <dbReference type="RuleBase" id="RU003719"/>
    </source>
</evidence>
<dbReference type="InterPro" id="IPR006139">
    <property type="entry name" value="D-isomer_2_OHA_DH_cat_dom"/>
</dbReference>
<dbReference type="InterPro" id="IPR050857">
    <property type="entry name" value="D-2-hydroxyacid_DH"/>
</dbReference>
<dbReference type="InterPro" id="IPR006140">
    <property type="entry name" value="D-isomer_DH_NAD-bd"/>
</dbReference>
<feature type="domain" description="D-isomer specific 2-hydroxyacid dehydrogenase NAD-binding" evidence="6">
    <location>
        <begin position="109"/>
        <end position="286"/>
    </location>
</feature>
<dbReference type="InterPro" id="IPR036291">
    <property type="entry name" value="NAD(P)-bd_dom_sf"/>
</dbReference>
<dbReference type="GO" id="GO:0016616">
    <property type="term" value="F:oxidoreductase activity, acting on the CH-OH group of donors, NAD or NADP as acceptor"/>
    <property type="evidence" value="ECO:0007669"/>
    <property type="project" value="InterPro"/>
</dbReference>
<dbReference type="AlphaFoldDB" id="A0AAU8EXT9"/>
<dbReference type="SUPFAM" id="SSF51735">
    <property type="entry name" value="NAD(P)-binding Rossmann-fold domains"/>
    <property type="match status" value="1"/>
</dbReference>
<dbReference type="PROSITE" id="PS00671">
    <property type="entry name" value="D_2_HYDROXYACID_DH_3"/>
    <property type="match status" value="1"/>
</dbReference>
<evidence type="ECO:0000259" key="6">
    <source>
        <dbReference type="Pfam" id="PF02826"/>
    </source>
</evidence>
<evidence type="ECO:0000313" key="7">
    <source>
        <dbReference type="EMBL" id="XCH13641.1"/>
    </source>
</evidence>
<dbReference type="PANTHER" id="PTHR42789">
    <property type="entry name" value="D-ISOMER SPECIFIC 2-HYDROXYACID DEHYDROGENASE FAMILY PROTEIN (AFU_ORTHOLOGUE AFUA_6G10090)"/>
    <property type="match status" value="1"/>
</dbReference>
<dbReference type="InterPro" id="IPR029753">
    <property type="entry name" value="D-isomer_DH_CS"/>
</dbReference>
<dbReference type="CDD" id="cd05299">
    <property type="entry name" value="CtBP_dh"/>
    <property type="match status" value="1"/>
</dbReference>
<evidence type="ECO:0000256" key="3">
    <source>
        <dbReference type="ARBA" id="ARBA00023027"/>
    </source>
</evidence>
<comment type="similarity">
    <text evidence="1 4">Belongs to the D-isomer specific 2-hydroxyacid dehydrogenase family.</text>
</comment>
<dbReference type="SUPFAM" id="SSF52283">
    <property type="entry name" value="Formate/glycerate dehydrogenase catalytic domain-like"/>
    <property type="match status" value="1"/>
</dbReference>
<dbReference type="EMBL" id="CP159279">
    <property type="protein sequence ID" value="XCH13641.1"/>
    <property type="molecule type" value="Genomic_DNA"/>
</dbReference>
<dbReference type="Pfam" id="PF02826">
    <property type="entry name" value="2-Hacid_dh_C"/>
    <property type="match status" value="1"/>
</dbReference>
<dbReference type="Gene3D" id="3.40.50.720">
    <property type="entry name" value="NAD(P)-binding Rossmann-like Domain"/>
    <property type="match status" value="2"/>
</dbReference>
<name>A0AAU8EXT9_9MICC</name>
<accession>A0AAU8EXT9</accession>
<dbReference type="InterPro" id="IPR043322">
    <property type="entry name" value="CtBP"/>
</dbReference>
<proteinExistence type="inferred from homology"/>
<keyword evidence="3" id="KW-0520">NAD</keyword>
<dbReference type="Pfam" id="PF00389">
    <property type="entry name" value="2-Hacid_dh"/>
    <property type="match status" value="1"/>
</dbReference>
<dbReference type="RefSeq" id="WP_353713370.1">
    <property type="nucleotide sequence ID" value="NZ_CP159279.1"/>
</dbReference>